<reference evidence="1 2" key="1">
    <citation type="submission" date="2019-01" db="EMBL/GenBank/DDBJ databases">
        <title>Genome sequencing of strain FW100M-8.</title>
        <authorList>
            <person name="Heo J."/>
            <person name="Kim S.-J."/>
            <person name="Kim J.-S."/>
            <person name="Hong S.-B."/>
            <person name="Kwon S.-W."/>
        </authorList>
    </citation>
    <scope>NUCLEOTIDE SEQUENCE [LARGE SCALE GENOMIC DNA]</scope>
    <source>
        <strain evidence="1 2">FW100M-8</strain>
    </source>
</reference>
<dbReference type="Proteomes" id="UP000291259">
    <property type="component" value="Chromosome"/>
</dbReference>
<organism evidence="1 2">
    <name type="scientific">Agromyces protaetiae</name>
    <dbReference type="NCBI Taxonomy" id="2509455"/>
    <lineage>
        <taxon>Bacteria</taxon>
        <taxon>Bacillati</taxon>
        <taxon>Actinomycetota</taxon>
        <taxon>Actinomycetes</taxon>
        <taxon>Micrococcales</taxon>
        <taxon>Microbacteriaceae</taxon>
        <taxon>Agromyces</taxon>
    </lineage>
</organism>
<dbReference type="KEGG" id="agf:ET445_03670"/>
<sequence>MHLETKDAPSDSDSDYWAYNDCSFGRGFSGVCTAKMDVVTATEPATPPTTSCWARLEQQQGVGDEQRVVASCPSLADFTKAEARSNWDRDDVTTGWFTTADRDYFSSFHHVFEIPFLPHQAEIAYENDGAGVRVYAKTRQWHYEGTTLTAAVPSGASGEVVFAERRGDGTSVEVGRAPIATSDDASVSGLAVLTVPSYTFSANSERTVIASFQAADGTVHTSHKVVEVR</sequence>
<protein>
    <submittedName>
        <fullName evidence="1">Uncharacterized protein</fullName>
    </submittedName>
</protein>
<proteinExistence type="predicted"/>
<dbReference type="RefSeq" id="WP_129188939.1">
    <property type="nucleotide sequence ID" value="NZ_CP035491.1"/>
</dbReference>
<dbReference type="EMBL" id="CP035491">
    <property type="protein sequence ID" value="QAY72577.1"/>
    <property type="molecule type" value="Genomic_DNA"/>
</dbReference>
<evidence type="ECO:0000313" key="1">
    <source>
        <dbReference type="EMBL" id="QAY72577.1"/>
    </source>
</evidence>
<keyword evidence="2" id="KW-1185">Reference proteome</keyword>
<evidence type="ECO:0000313" key="2">
    <source>
        <dbReference type="Proteomes" id="UP000291259"/>
    </source>
</evidence>
<dbReference type="AlphaFoldDB" id="A0A4P6FFM3"/>
<name>A0A4P6FFM3_9MICO</name>
<accession>A0A4P6FFM3</accession>
<gene>
    <name evidence="1" type="ORF">ET445_03670</name>
</gene>